<proteinExistence type="predicted"/>
<feature type="compositionally biased region" description="Low complexity" evidence="1">
    <location>
        <begin position="189"/>
        <end position="202"/>
    </location>
</feature>
<dbReference type="Proteomes" id="UP000199199">
    <property type="component" value="Unassembled WGS sequence"/>
</dbReference>
<dbReference type="Pfam" id="PF23955">
    <property type="entry name" value="DUF7284"/>
    <property type="match status" value="1"/>
</dbReference>
<keyword evidence="4" id="KW-1185">Reference proteome</keyword>
<dbReference type="RefSeq" id="WP_092904076.1">
    <property type="nucleotide sequence ID" value="NZ_FOZS01000002.1"/>
</dbReference>
<protein>
    <submittedName>
        <fullName evidence="3">Uncharacterized protein</fullName>
    </submittedName>
</protein>
<evidence type="ECO:0000313" key="4">
    <source>
        <dbReference type="Proteomes" id="UP000199199"/>
    </source>
</evidence>
<feature type="compositionally biased region" description="Polar residues" evidence="1">
    <location>
        <begin position="173"/>
        <end position="183"/>
    </location>
</feature>
<keyword evidence="2" id="KW-0472">Membrane</keyword>
<keyword evidence="2" id="KW-1133">Transmembrane helix</keyword>
<dbReference type="InterPro" id="IPR055708">
    <property type="entry name" value="DUF7284"/>
</dbReference>
<gene>
    <name evidence="3" type="ORF">SAMN04488556_1937</name>
</gene>
<feature type="transmembrane region" description="Helical" evidence="2">
    <location>
        <begin position="12"/>
        <end position="34"/>
    </location>
</feature>
<organism evidence="3 4">
    <name type="scientific">Halostagnicola kamekurae</name>
    <dbReference type="NCBI Taxonomy" id="619731"/>
    <lineage>
        <taxon>Archaea</taxon>
        <taxon>Methanobacteriati</taxon>
        <taxon>Methanobacteriota</taxon>
        <taxon>Stenosarchaea group</taxon>
        <taxon>Halobacteria</taxon>
        <taxon>Halobacteriales</taxon>
        <taxon>Natrialbaceae</taxon>
        <taxon>Halostagnicola</taxon>
    </lineage>
</organism>
<sequence>MYRSTDRGVSTVVDITLALLVVSASVLVLGSALYGPDESPPEGHPEQALESMSATTSTVVYDLAEPNETGVSTIGSDTFDPPGNRDTTVSDDLYEMTTYGSSISLLADAALANVGFDESDFFAYGAVYEDAVDSSIRGSHVGTAGPHIGTEGSDGGTADNVYAVATWTPYEGSSLSGTATTGQRPPPTADVSSVSTTVSSDVPALDPETLAREFEREETSDIGTPLADDDGADGYDAAATVIAEAIVEGYFPLEETQYALESSLTERSVAVYEYRQVADSVGVDVDDYVGERAPHAAAANETLVGEIDSGDGLSARIAADMRNGPIGGEIDRIWAESSSDTVVDRLEKVFERIVSPETVDVTVQTWEQ</sequence>
<accession>A0A1I6RNI8</accession>
<keyword evidence="2" id="KW-0812">Transmembrane</keyword>
<evidence type="ECO:0000256" key="1">
    <source>
        <dbReference type="SAM" id="MobiDB-lite"/>
    </source>
</evidence>
<name>A0A1I6RNI8_9EURY</name>
<dbReference type="EMBL" id="FOZS01000002">
    <property type="protein sequence ID" value="SFS66224.1"/>
    <property type="molecule type" value="Genomic_DNA"/>
</dbReference>
<evidence type="ECO:0000256" key="2">
    <source>
        <dbReference type="SAM" id="Phobius"/>
    </source>
</evidence>
<dbReference type="AlphaFoldDB" id="A0A1I6RNI8"/>
<evidence type="ECO:0000313" key="3">
    <source>
        <dbReference type="EMBL" id="SFS66224.1"/>
    </source>
</evidence>
<reference evidence="4" key="1">
    <citation type="submission" date="2016-10" db="EMBL/GenBank/DDBJ databases">
        <authorList>
            <person name="Varghese N."/>
            <person name="Submissions S."/>
        </authorList>
    </citation>
    <scope>NUCLEOTIDE SEQUENCE [LARGE SCALE GENOMIC DNA]</scope>
    <source>
        <strain evidence="4">DSM 22427</strain>
    </source>
</reference>
<dbReference type="OrthoDB" id="203217at2157"/>
<feature type="region of interest" description="Disordered" evidence="1">
    <location>
        <begin position="173"/>
        <end position="202"/>
    </location>
</feature>